<dbReference type="Pfam" id="PF02362">
    <property type="entry name" value="B3"/>
    <property type="match status" value="2"/>
</dbReference>
<dbReference type="GO" id="GO:0005634">
    <property type="term" value="C:nucleus"/>
    <property type="evidence" value="ECO:0007669"/>
    <property type="project" value="UniProtKB-SubCell"/>
</dbReference>
<evidence type="ECO:0000313" key="7">
    <source>
        <dbReference type="EMBL" id="KAF5184608.1"/>
    </source>
</evidence>
<dbReference type="PROSITE" id="PS50863">
    <property type="entry name" value="B3"/>
    <property type="match status" value="2"/>
</dbReference>
<reference evidence="7 8" key="1">
    <citation type="submission" date="2020-06" db="EMBL/GenBank/DDBJ databases">
        <title>Transcriptomic and genomic resources for Thalictrum thalictroides and T. hernandezii: Facilitating candidate gene discovery in an emerging model plant lineage.</title>
        <authorList>
            <person name="Arias T."/>
            <person name="Riano-Pachon D.M."/>
            <person name="Di Stilio V.S."/>
        </authorList>
    </citation>
    <scope>NUCLEOTIDE SEQUENCE [LARGE SCALE GENOMIC DNA]</scope>
    <source>
        <strain evidence="8">cv. WT478/WT964</strain>
        <tissue evidence="7">Leaves</tissue>
    </source>
</reference>
<dbReference type="GO" id="GO:0003677">
    <property type="term" value="F:DNA binding"/>
    <property type="evidence" value="ECO:0007669"/>
    <property type="project" value="UniProtKB-KW"/>
</dbReference>
<dbReference type="PANTHER" id="PTHR31391:SF106">
    <property type="entry name" value="B3 DOMAIN-CONTAINING PROTEIN OS01G0723500"/>
    <property type="match status" value="1"/>
</dbReference>
<dbReference type="Proteomes" id="UP000554482">
    <property type="component" value="Unassembled WGS sequence"/>
</dbReference>
<evidence type="ECO:0000259" key="6">
    <source>
        <dbReference type="PROSITE" id="PS50863"/>
    </source>
</evidence>
<evidence type="ECO:0000256" key="1">
    <source>
        <dbReference type="ARBA" id="ARBA00004123"/>
    </source>
</evidence>
<evidence type="ECO:0000256" key="4">
    <source>
        <dbReference type="ARBA" id="ARBA00023163"/>
    </source>
</evidence>
<comment type="caution">
    <text evidence="7">The sequence shown here is derived from an EMBL/GenBank/DDBJ whole genome shotgun (WGS) entry which is preliminary data.</text>
</comment>
<accession>A0A7J6VJ65</accession>
<feature type="domain" description="TF-B3" evidence="6">
    <location>
        <begin position="4"/>
        <end position="98"/>
    </location>
</feature>
<keyword evidence="5" id="KW-0539">Nucleus</keyword>
<comment type="subcellular location">
    <subcellularLocation>
        <location evidence="1">Nucleus</location>
    </subcellularLocation>
</comment>
<dbReference type="SUPFAM" id="SSF101936">
    <property type="entry name" value="DNA-binding pseudobarrel domain"/>
    <property type="match status" value="2"/>
</dbReference>
<evidence type="ECO:0000256" key="3">
    <source>
        <dbReference type="ARBA" id="ARBA00023125"/>
    </source>
</evidence>
<dbReference type="EMBL" id="JABWDY010031870">
    <property type="protein sequence ID" value="KAF5184608.1"/>
    <property type="molecule type" value="Genomic_DNA"/>
</dbReference>
<sequence length="320" mass="37006">MKPEFFKIIHANLFTTEQLRIPPDFLKHISKDKSGIAVIDGPNATYSWHVKFCRTEDGTYLTDGWKEFVRDHCLGEYDFLIFRYEGNMHFTVEIYDKTECQKHVGFSTQMHQELGSSGGVKRRGRPLKKLVEVPRRRVGRPPKDLHELSQKVRGSRLPGRRMPTEKEKAEVWKAAMTFTSSVPYFIRPLYGSSVYTSYIINIPADFARAYLPKHKAEFVIEDHLSGRFWTMNFNPGTLNSFTGGWPTFVLDNHLEAGDICIFELTASGNPLRSILAGLTELTMHINSFIIFMVYPAFVRPDRYISKPRNNFRKYQLHSVV</sequence>
<dbReference type="Gene3D" id="2.40.330.10">
    <property type="entry name" value="DNA-binding pseudobarrel domain"/>
    <property type="match status" value="2"/>
</dbReference>
<dbReference type="InterPro" id="IPR015300">
    <property type="entry name" value="DNA-bd_pseudobarrel_sf"/>
</dbReference>
<evidence type="ECO:0000313" key="8">
    <source>
        <dbReference type="Proteomes" id="UP000554482"/>
    </source>
</evidence>
<dbReference type="PANTHER" id="PTHR31391">
    <property type="entry name" value="B3 DOMAIN-CONTAINING PROTEIN OS11G0197600-RELATED"/>
    <property type="match status" value="1"/>
</dbReference>
<keyword evidence="4" id="KW-0804">Transcription</keyword>
<keyword evidence="2" id="KW-0805">Transcription regulation</keyword>
<name>A0A7J6VJ65_THATH</name>
<dbReference type="AlphaFoldDB" id="A0A7J6VJ65"/>
<dbReference type="SMART" id="SM01019">
    <property type="entry name" value="B3"/>
    <property type="match status" value="2"/>
</dbReference>
<dbReference type="InterPro" id="IPR044837">
    <property type="entry name" value="REM16-like"/>
</dbReference>
<dbReference type="CDD" id="cd10017">
    <property type="entry name" value="B3_DNA"/>
    <property type="match status" value="2"/>
</dbReference>
<dbReference type="OrthoDB" id="1666376at2759"/>
<keyword evidence="3" id="KW-0238">DNA-binding</keyword>
<keyword evidence="8" id="KW-1185">Reference proteome</keyword>
<protein>
    <submittedName>
        <fullName evidence="7">B3 domain-containing protein</fullName>
    </submittedName>
</protein>
<evidence type="ECO:0000256" key="5">
    <source>
        <dbReference type="ARBA" id="ARBA00023242"/>
    </source>
</evidence>
<proteinExistence type="predicted"/>
<dbReference type="InterPro" id="IPR003340">
    <property type="entry name" value="B3_DNA-bd"/>
</dbReference>
<organism evidence="7 8">
    <name type="scientific">Thalictrum thalictroides</name>
    <name type="common">Rue-anemone</name>
    <name type="synonym">Anemone thalictroides</name>
    <dbReference type="NCBI Taxonomy" id="46969"/>
    <lineage>
        <taxon>Eukaryota</taxon>
        <taxon>Viridiplantae</taxon>
        <taxon>Streptophyta</taxon>
        <taxon>Embryophyta</taxon>
        <taxon>Tracheophyta</taxon>
        <taxon>Spermatophyta</taxon>
        <taxon>Magnoliopsida</taxon>
        <taxon>Ranunculales</taxon>
        <taxon>Ranunculaceae</taxon>
        <taxon>Thalictroideae</taxon>
        <taxon>Thalictrum</taxon>
    </lineage>
</organism>
<feature type="domain" description="TF-B3" evidence="6">
    <location>
        <begin position="185"/>
        <end position="278"/>
    </location>
</feature>
<gene>
    <name evidence="7" type="ORF">FRX31_025805</name>
</gene>
<evidence type="ECO:0000256" key="2">
    <source>
        <dbReference type="ARBA" id="ARBA00023015"/>
    </source>
</evidence>